<dbReference type="PATRIC" id="fig|1007676.4.peg.1600"/>
<gene>
    <name evidence="1" type="ORF">ABM34_07940</name>
</gene>
<evidence type="ECO:0000313" key="2">
    <source>
        <dbReference type="Proteomes" id="UP000036106"/>
    </source>
</evidence>
<organism evidence="1 2">
    <name type="scientific">Companilactobacillus ginsenosidimutans</name>
    <dbReference type="NCBI Taxonomy" id="1007676"/>
    <lineage>
        <taxon>Bacteria</taxon>
        <taxon>Bacillati</taxon>
        <taxon>Bacillota</taxon>
        <taxon>Bacilli</taxon>
        <taxon>Lactobacillales</taxon>
        <taxon>Lactobacillaceae</taxon>
        <taxon>Companilactobacillus</taxon>
    </lineage>
</organism>
<dbReference type="EMBL" id="CP012034">
    <property type="protein sequence ID" value="AKP67466.1"/>
    <property type="molecule type" value="Genomic_DNA"/>
</dbReference>
<dbReference type="KEGG" id="lgn:ABM34_07940"/>
<dbReference type="RefSeq" id="WP_048704801.1">
    <property type="nucleotide sequence ID" value="NZ_CP012034.1"/>
</dbReference>
<protein>
    <submittedName>
        <fullName evidence="1">Uncharacterized protein</fullName>
    </submittedName>
</protein>
<dbReference type="Proteomes" id="UP000036106">
    <property type="component" value="Chromosome"/>
</dbReference>
<sequence>MVRKLNVAAAYKRHEIWIQVVNARMEALNTSISQVKLIFEQPYKYEIRKDEPQAIIEAIELQTSLFWDAFYNQQSPVGIEFITEFEFSFPPDEHNAKSISAHNILERRITFLLNRIRLLGNVSRKSGTYYYQAEEGRSLAKLVKELLQSLYVFIDPEYFSKKYKEEFEEAMSSSTRDLTIRAKNYNENNL</sequence>
<proteinExistence type="predicted"/>
<dbReference type="AlphaFoldDB" id="A0A0H4QK91"/>
<accession>A0A0H4QK91</accession>
<name>A0A0H4QK91_9LACO</name>
<keyword evidence="2" id="KW-1185">Reference proteome</keyword>
<evidence type="ECO:0000313" key="1">
    <source>
        <dbReference type="EMBL" id="AKP67466.1"/>
    </source>
</evidence>
<reference evidence="2" key="1">
    <citation type="submission" date="2015-07" db="EMBL/GenBank/DDBJ databases">
        <title>Lactobacillus ginsenosidimutans/EMML 3141/ whole genome sequencing.</title>
        <authorList>
            <person name="Kim M.K."/>
            <person name="Im W.-T."/>
            <person name="Srinivasan S."/>
            <person name="Lee J.-J."/>
        </authorList>
    </citation>
    <scope>NUCLEOTIDE SEQUENCE [LARGE SCALE GENOMIC DNA]</scope>
    <source>
        <strain evidence="2">EMML 3041</strain>
    </source>
</reference>